<dbReference type="Pfam" id="PF01909">
    <property type="entry name" value="NTP_transf_2"/>
    <property type="match status" value="1"/>
</dbReference>
<dbReference type="Proteomes" id="UP000824633">
    <property type="component" value="Chromosome"/>
</dbReference>
<feature type="coiled-coil region" evidence="1">
    <location>
        <begin position="178"/>
        <end position="205"/>
    </location>
</feature>
<dbReference type="InterPro" id="IPR037038">
    <property type="entry name" value="HepT-like_sf"/>
</dbReference>
<sequence>MEDGILIDKLKQIKGIVAISQFGSYGTEFWVKDRSDIDIAVIVISEISYMDTLSKEDDILPILEEYYNYNKIHLTFILFKEFDNKYAKLAIDSREQFIINEELWFDFQHYVLKYLRNNEVLQKTLNIDEQYSYFGGIIDESLLCNEGNPTHMRSLDKFEEPNIKFGLSLKKEKFLDKYKSANQTMEDLKYALNKYRKDNDRITRRAIFAYFQDFCEFVVDMCESYIIVNNGKVDSTFSAMKLIEKSHEMGFFDEILKDYLSISVKLRNRYTHDYYKRESSEKQIEEFCYSKILYLDIFLESSKDNVILKYKENVQN</sequence>
<name>A0ABN6J566_9CLOT</name>
<dbReference type="InterPro" id="IPR043519">
    <property type="entry name" value="NT_sf"/>
</dbReference>
<keyword evidence="4" id="KW-1185">Reference proteome</keyword>
<keyword evidence="1" id="KW-0175">Coiled coil</keyword>
<dbReference type="InterPro" id="IPR002934">
    <property type="entry name" value="Polymerase_NTP_transf_dom"/>
</dbReference>
<dbReference type="RefSeq" id="WP_224034928.1">
    <property type="nucleotide sequence ID" value="NZ_AP024849.1"/>
</dbReference>
<protein>
    <recommendedName>
        <fullName evidence="2">Polymerase nucleotidyl transferase domain-containing protein</fullName>
    </recommendedName>
</protein>
<dbReference type="EMBL" id="AP024849">
    <property type="protein sequence ID" value="BCZ48680.1"/>
    <property type="molecule type" value="Genomic_DNA"/>
</dbReference>
<proteinExistence type="predicted"/>
<accession>A0ABN6J566</accession>
<evidence type="ECO:0000256" key="1">
    <source>
        <dbReference type="SAM" id="Coils"/>
    </source>
</evidence>
<reference evidence="4" key="1">
    <citation type="submission" date="2021-07" db="EMBL/GenBank/DDBJ databases">
        <title>Complete genome sequencing of a Clostridium isolate.</title>
        <authorList>
            <person name="Ueki A."/>
            <person name="Tonouchi A."/>
        </authorList>
    </citation>
    <scope>NUCLEOTIDE SEQUENCE [LARGE SCALE GENOMIC DNA]</scope>
    <source>
        <strain evidence="4">C5S11</strain>
    </source>
</reference>
<dbReference type="Gene3D" id="1.20.120.580">
    <property type="entry name" value="bsu32300-like"/>
    <property type="match status" value="1"/>
</dbReference>
<evidence type="ECO:0000259" key="2">
    <source>
        <dbReference type="Pfam" id="PF01909"/>
    </source>
</evidence>
<feature type="domain" description="Polymerase nucleotidyl transferase" evidence="2">
    <location>
        <begin position="6"/>
        <end position="80"/>
    </location>
</feature>
<organism evidence="3 4">
    <name type="scientific">Clostridium gelidum</name>
    <dbReference type="NCBI Taxonomy" id="704125"/>
    <lineage>
        <taxon>Bacteria</taxon>
        <taxon>Bacillati</taxon>
        <taxon>Bacillota</taxon>
        <taxon>Clostridia</taxon>
        <taxon>Eubacteriales</taxon>
        <taxon>Clostridiaceae</taxon>
        <taxon>Clostridium</taxon>
    </lineage>
</organism>
<evidence type="ECO:0000313" key="4">
    <source>
        <dbReference type="Proteomes" id="UP000824633"/>
    </source>
</evidence>
<gene>
    <name evidence="3" type="ORF">psyc5s11_47470</name>
</gene>
<dbReference type="SUPFAM" id="SSF81301">
    <property type="entry name" value="Nucleotidyltransferase"/>
    <property type="match status" value="1"/>
</dbReference>
<evidence type="ECO:0000313" key="3">
    <source>
        <dbReference type="EMBL" id="BCZ48680.1"/>
    </source>
</evidence>